<gene>
    <name evidence="2" type="ORF">AVEN_20021_1</name>
</gene>
<dbReference type="EMBL" id="BGPR01003263">
    <property type="protein sequence ID" value="GBM85819.1"/>
    <property type="molecule type" value="Genomic_DNA"/>
</dbReference>
<dbReference type="AlphaFoldDB" id="A0A4Y2J8C0"/>
<organism evidence="2 3">
    <name type="scientific">Araneus ventricosus</name>
    <name type="common">Orbweaver spider</name>
    <name type="synonym">Epeira ventricosa</name>
    <dbReference type="NCBI Taxonomy" id="182803"/>
    <lineage>
        <taxon>Eukaryota</taxon>
        <taxon>Metazoa</taxon>
        <taxon>Ecdysozoa</taxon>
        <taxon>Arthropoda</taxon>
        <taxon>Chelicerata</taxon>
        <taxon>Arachnida</taxon>
        <taxon>Araneae</taxon>
        <taxon>Araneomorphae</taxon>
        <taxon>Entelegynae</taxon>
        <taxon>Araneoidea</taxon>
        <taxon>Araneidae</taxon>
        <taxon>Araneus</taxon>
    </lineage>
</organism>
<name>A0A4Y2J8C0_ARAVE</name>
<proteinExistence type="predicted"/>
<accession>A0A4Y2J8C0</accession>
<comment type="caution">
    <text evidence="2">The sequence shown here is derived from an EMBL/GenBank/DDBJ whole genome shotgun (WGS) entry which is preliminary data.</text>
</comment>
<feature type="compositionally biased region" description="Basic and acidic residues" evidence="1">
    <location>
        <begin position="44"/>
        <end position="56"/>
    </location>
</feature>
<dbReference type="Proteomes" id="UP000499080">
    <property type="component" value="Unassembled WGS sequence"/>
</dbReference>
<reference evidence="2 3" key="1">
    <citation type="journal article" date="2019" name="Sci. Rep.">
        <title>Orb-weaving spider Araneus ventricosus genome elucidates the spidroin gene catalogue.</title>
        <authorList>
            <person name="Kono N."/>
            <person name="Nakamura H."/>
            <person name="Ohtoshi R."/>
            <person name="Moran D.A.P."/>
            <person name="Shinohara A."/>
            <person name="Yoshida Y."/>
            <person name="Fujiwara M."/>
            <person name="Mori M."/>
            <person name="Tomita M."/>
            <person name="Arakawa K."/>
        </authorList>
    </citation>
    <scope>NUCLEOTIDE SEQUENCE [LARGE SCALE GENOMIC DNA]</scope>
</reference>
<evidence type="ECO:0000313" key="2">
    <source>
        <dbReference type="EMBL" id="GBM85819.1"/>
    </source>
</evidence>
<protein>
    <submittedName>
        <fullName evidence="2">Uncharacterized protein</fullName>
    </submittedName>
</protein>
<evidence type="ECO:0000256" key="1">
    <source>
        <dbReference type="SAM" id="MobiDB-lite"/>
    </source>
</evidence>
<sequence>MERKDSNRQNSLIKQSASLPLTVNTFSVQVQSIAAHVRLHCGGRRPDSTRPPREAQGRQPPAHNSQPRRLHLVLDQGPARSRSAQGQ</sequence>
<evidence type="ECO:0000313" key="3">
    <source>
        <dbReference type="Proteomes" id="UP000499080"/>
    </source>
</evidence>
<feature type="region of interest" description="Disordered" evidence="1">
    <location>
        <begin position="39"/>
        <end position="87"/>
    </location>
</feature>
<keyword evidence="3" id="KW-1185">Reference proteome</keyword>